<evidence type="ECO:0000313" key="4">
    <source>
        <dbReference type="EMBL" id="OCK73698.1"/>
    </source>
</evidence>
<feature type="transmembrane region" description="Helical" evidence="2">
    <location>
        <begin position="580"/>
        <end position="605"/>
    </location>
</feature>
<feature type="transmembrane region" description="Helical" evidence="2">
    <location>
        <begin position="364"/>
        <end position="387"/>
    </location>
</feature>
<protein>
    <submittedName>
        <fullName evidence="4">Uncharacterized protein</fullName>
    </submittedName>
</protein>
<reference evidence="4 5" key="1">
    <citation type="journal article" date="2016" name="Nat. Commun.">
        <title>Ectomycorrhizal ecology is imprinted in the genome of the dominant symbiotic fungus Cenococcum geophilum.</title>
        <authorList>
            <consortium name="DOE Joint Genome Institute"/>
            <person name="Peter M."/>
            <person name="Kohler A."/>
            <person name="Ohm R.A."/>
            <person name="Kuo A."/>
            <person name="Krutzmann J."/>
            <person name="Morin E."/>
            <person name="Arend M."/>
            <person name="Barry K.W."/>
            <person name="Binder M."/>
            <person name="Choi C."/>
            <person name="Clum A."/>
            <person name="Copeland A."/>
            <person name="Grisel N."/>
            <person name="Haridas S."/>
            <person name="Kipfer T."/>
            <person name="LaButti K."/>
            <person name="Lindquist E."/>
            <person name="Lipzen A."/>
            <person name="Maire R."/>
            <person name="Meier B."/>
            <person name="Mihaltcheva S."/>
            <person name="Molinier V."/>
            <person name="Murat C."/>
            <person name="Poggeler S."/>
            <person name="Quandt C.A."/>
            <person name="Sperisen C."/>
            <person name="Tritt A."/>
            <person name="Tisserant E."/>
            <person name="Crous P.W."/>
            <person name="Henrissat B."/>
            <person name="Nehls U."/>
            <person name="Egli S."/>
            <person name="Spatafora J.W."/>
            <person name="Grigoriev I.V."/>
            <person name="Martin F.M."/>
        </authorList>
    </citation>
    <scope>NUCLEOTIDE SEQUENCE [LARGE SCALE GENOMIC DNA]</scope>
    <source>
        <strain evidence="4 5">CBS 459.81</strain>
    </source>
</reference>
<evidence type="ECO:0000256" key="3">
    <source>
        <dbReference type="SAM" id="SignalP"/>
    </source>
</evidence>
<feature type="transmembrane region" description="Helical" evidence="2">
    <location>
        <begin position="507"/>
        <end position="530"/>
    </location>
</feature>
<keyword evidence="5" id="KW-1185">Reference proteome</keyword>
<dbReference type="Proteomes" id="UP000250266">
    <property type="component" value="Unassembled WGS sequence"/>
</dbReference>
<evidence type="ECO:0000256" key="1">
    <source>
        <dbReference type="SAM" id="MobiDB-lite"/>
    </source>
</evidence>
<dbReference type="OrthoDB" id="5392263at2759"/>
<keyword evidence="2" id="KW-0472">Membrane</keyword>
<feature type="region of interest" description="Disordered" evidence="1">
    <location>
        <begin position="114"/>
        <end position="170"/>
    </location>
</feature>
<evidence type="ECO:0000256" key="2">
    <source>
        <dbReference type="SAM" id="Phobius"/>
    </source>
</evidence>
<keyword evidence="2" id="KW-1133">Transmembrane helix</keyword>
<feature type="chain" id="PRO_5034985134" evidence="3">
    <location>
        <begin position="32"/>
        <end position="676"/>
    </location>
</feature>
<evidence type="ECO:0000313" key="5">
    <source>
        <dbReference type="Proteomes" id="UP000250266"/>
    </source>
</evidence>
<dbReference type="EMBL" id="KV745683">
    <property type="protein sequence ID" value="OCK73698.1"/>
    <property type="molecule type" value="Genomic_DNA"/>
</dbReference>
<organism evidence="4 5">
    <name type="scientific">Lepidopterella palustris CBS 459.81</name>
    <dbReference type="NCBI Taxonomy" id="1314670"/>
    <lineage>
        <taxon>Eukaryota</taxon>
        <taxon>Fungi</taxon>
        <taxon>Dikarya</taxon>
        <taxon>Ascomycota</taxon>
        <taxon>Pezizomycotina</taxon>
        <taxon>Dothideomycetes</taxon>
        <taxon>Pleosporomycetidae</taxon>
        <taxon>Mytilinidiales</taxon>
        <taxon>Argynnaceae</taxon>
        <taxon>Lepidopterella</taxon>
    </lineage>
</organism>
<keyword evidence="2" id="KW-0812">Transmembrane</keyword>
<feature type="transmembrane region" description="Helical" evidence="2">
    <location>
        <begin position="542"/>
        <end position="568"/>
    </location>
</feature>
<proteinExistence type="predicted"/>
<feature type="transmembrane region" description="Helical" evidence="2">
    <location>
        <begin position="399"/>
        <end position="419"/>
    </location>
</feature>
<keyword evidence="3" id="KW-0732">Signal</keyword>
<feature type="signal peptide" evidence="3">
    <location>
        <begin position="1"/>
        <end position="31"/>
    </location>
</feature>
<accession>A0A8E2J8X8</accession>
<dbReference type="AlphaFoldDB" id="A0A8E2J8X8"/>
<name>A0A8E2J8X8_9PEZI</name>
<gene>
    <name evidence="4" type="ORF">K432DRAFT_472640</name>
</gene>
<sequence>MTASTASRRRLHTASLVICVVLLVGPAFASADFGRCCMQSAREQLTELQVLPWEACGINQTSQSEPNPLVNSTLAWCMQNCPGFQLSTFNQWSDLLTTFIVPAFAQLLLCPVGSGGEDEEEEEEEEDEEDDERKEEKLDGSQGKSSAMTSRTKELSGRMSGSGNSVKSSPKKKRVRHTIIYLVSEYIVLLGDPASAMAACFYQLWRDCVYVWQMTRKEPLGTFKEHVRAFAILAGQTMLQRTEDSPENDHVNENDDVNISDVDDIINLVRGAIIKAPDGVGEKDENAAKIADTNLTLNDETISPILAGQMETAQAQANDVEKVVASNNRNVETLASIQNAYEQSELHQELASTIKMLLKAKSDFVNGIVIPVVLTFAGTAAGFYNAYTVLGDRDKGYSLAFGVFFAWLLVLSVVSNCYATTVNPTLLESSLNRLFLFCTRARPTPHGTVSQFRLRVVPFRKRIPALVMWTHWVDGMTADKASAAAAKPSDATTPSPTPSTLLFFAKFLFLQIAGWLCISIFTACASLIAYNTPTIGLGCRTFTFLLYTLLSLVLALLLPARVAIARLLRRPHLLATAFRILYAFLAFANALVLVGGTIFHLVGLFRSCRCQLLFGDREALVLLSAGTALDVERARTYWISVGYVAFTFAWMICAVAVAGREFIAVRLWNHFLVVVG</sequence>
<feature type="transmembrane region" description="Helical" evidence="2">
    <location>
        <begin position="637"/>
        <end position="658"/>
    </location>
</feature>
<feature type="compositionally biased region" description="Acidic residues" evidence="1">
    <location>
        <begin position="116"/>
        <end position="133"/>
    </location>
</feature>